<keyword evidence="4 11" id="KW-0328">Glycosyltransferase</keyword>
<dbReference type="CDD" id="cd00899">
    <property type="entry name" value="b4GalT"/>
    <property type="match status" value="1"/>
</dbReference>
<evidence type="ECO:0000256" key="5">
    <source>
        <dbReference type="ARBA" id="ARBA00022679"/>
    </source>
</evidence>
<dbReference type="Pfam" id="PF13733">
    <property type="entry name" value="Glyco_transf_7N"/>
    <property type="match status" value="1"/>
</dbReference>
<dbReference type="PANTHER" id="PTHR19300:SF57">
    <property type="entry name" value="BETA-1,4-N-ACETYLGALACTOSAMINYLTRANSFERASE"/>
    <property type="match status" value="1"/>
</dbReference>
<dbReference type="PANTHER" id="PTHR19300">
    <property type="entry name" value="BETA-1,4-GALACTOSYLTRANSFERASE"/>
    <property type="match status" value="1"/>
</dbReference>
<evidence type="ECO:0000313" key="18">
    <source>
        <dbReference type="RefSeq" id="XP_022257409.1"/>
    </source>
</evidence>
<accession>A0ABM1BVA8</accession>
<dbReference type="InterPro" id="IPR027995">
    <property type="entry name" value="Galactosyl_T_N"/>
</dbReference>
<keyword evidence="6 11" id="KW-0812">Transmembrane</keyword>
<evidence type="ECO:0000313" key="17">
    <source>
        <dbReference type="RefSeq" id="XP_022257407.1"/>
    </source>
</evidence>
<comment type="pathway">
    <text evidence="2 11">Protein modification; protein glycosylation.</text>
</comment>
<dbReference type="RefSeq" id="XP_013789360.1">
    <property type="nucleotide sequence ID" value="XM_013933906.2"/>
</dbReference>
<keyword evidence="9 11" id="KW-0472">Membrane</keyword>
<dbReference type="RefSeq" id="XP_022257409.1">
    <property type="nucleotide sequence ID" value="XM_022401701.1"/>
</dbReference>
<evidence type="ECO:0000256" key="11">
    <source>
        <dbReference type="RuleBase" id="RU368121"/>
    </source>
</evidence>
<dbReference type="InterPro" id="IPR029044">
    <property type="entry name" value="Nucleotide-diphossugar_trans"/>
</dbReference>
<keyword evidence="8 11" id="KW-1133">Transmembrane helix</keyword>
<feature type="transmembrane region" description="Helical" evidence="11">
    <location>
        <begin position="23"/>
        <end position="40"/>
    </location>
</feature>
<organism evidence="14 16">
    <name type="scientific">Limulus polyphemus</name>
    <name type="common">Atlantic horseshoe crab</name>
    <dbReference type="NCBI Taxonomy" id="6850"/>
    <lineage>
        <taxon>Eukaryota</taxon>
        <taxon>Metazoa</taxon>
        <taxon>Ecdysozoa</taxon>
        <taxon>Arthropoda</taxon>
        <taxon>Chelicerata</taxon>
        <taxon>Merostomata</taxon>
        <taxon>Xiphosura</taxon>
        <taxon>Limulidae</taxon>
        <taxon>Limulus</taxon>
    </lineage>
</organism>
<name>A0ABM1BVA8_LIMPO</name>
<evidence type="ECO:0000256" key="7">
    <source>
        <dbReference type="ARBA" id="ARBA00022968"/>
    </source>
</evidence>
<evidence type="ECO:0000313" key="16">
    <source>
        <dbReference type="RefSeq" id="XP_013789362.1"/>
    </source>
</evidence>
<keyword evidence="10 11" id="KW-0325">Glycoprotein</keyword>
<evidence type="ECO:0000259" key="12">
    <source>
        <dbReference type="Pfam" id="PF02709"/>
    </source>
</evidence>
<dbReference type="SUPFAM" id="SSF53448">
    <property type="entry name" value="Nucleotide-diphospho-sugar transferases"/>
    <property type="match status" value="1"/>
</dbReference>
<comment type="subcellular location">
    <subcellularLocation>
        <location evidence="1 11">Membrane</location>
        <topology evidence="1 11">Single-pass type II membrane protein</topology>
    </subcellularLocation>
</comment>
<proteinExistence type="inferred from homology"/>
<keyword evidence="11" id="KW-0464">Manganese</keyword>
<evidence type="ECO:0000259" key="13">
    <source>
        <dbReference type="Pfam" id="PF13733"/>
    </source>
</evidence>
<evidence type="ECO:0000313" key="15">
    <source>
        <dbReference type="RefSeq" id="XP_013789360.1"/>
    </source>
</evidence>
<dbReference type="RefSeq" id="XP_022257407.1">
    <property type="nucleotide sequence ID" value="XM_022401699.1"/>
</dbReference>
<sequence>MMNTRFLKVVRWVSQISHSNSNIVKYSLVGLIIICIILPLRCPTGRGYHYVTFSHLEEDIYVCDIGGKESSTSLQTCPLIPKNLERYSSVKTSVNETALKTLSQKLSIKPGGKWKPTHCNPQHHVALIVPYRDRKLQLDVFLKHIHPFLQKQLLNYGIYVVEQSSIHKFNRAKLFNIGFVEALKDSNYCCFIFHDVDLLPESPRHIYTCSKQPRHMCSALDTFRYVLPYPGLFGGVIAITRHQFERVNGFSNVFFGWGGEDDDFCNRILNMGYSITRWEPSLSRYTMLFHSKAVPDPNRIHFLRSGYQRYSTDGLNSLKYKVVERQHKSLYTWLLVDVKPE</sequence>
<dbReference type="Pfam" id="PF02709">
    <property type="entry name" value="Glyco_transf_7C"/>
    <property type="match status" value="1"/>
</dbReference>
<feature type="domain" description="Galactosyltransferase C-terminal" evidence="12">
    <location>
        <begin position="214"/>
        <end position="290"/>
    </location>
</feature>
<evidence type="ECO:0000256" key="9">
    <source>
        <dbReference type="ARBA" id="ARBA00023136"/>
    </source>
</evidence>
<dbReference type="Proteomes" id="UP000694941">
    <property type="component" value="Unplaced"/>
</dbReference>
<comment type="function">
    <text evidence="11">Catalyzes the transfer of galactose onto proteins or lipids.</text>
</comment>
<evidence type="ECO:0000313" key="14">
    <source>
        <dbReference type="Proteomes" id="UP000694941"/>
    </source>
</evidence>
<reference evidence="15 16" key="1">
    <citation type="submission" date="2025-05" db="UniProtKB">
        <authorList>
            <consortium name="RefSeq"/>
        </authorList>
    </citation>
    <scope>IDENTIFICATION</scope>
    <source>
        <tissue evidence="15 16">Muscle</tissue>
    </source>
</reference>
<feature type="domain" description="Galactosyltransferase N-terminal" evidence="13">
    <location>
        <begin position="77"/>
        <end position="210"/>
    </location>
</feature>
<comment type="cofactor">
    <cofactor evidence="11">
        <name>Mn(2+)</name>
        <dbReference type="ChEBI" id="CHEBI:29035"/>
    </cofactor>
</comment>
<dbReference type="EC" id="2.4.1.-" evidence="11"/>
<gene>
    <name evidence="15 16 17 18" type="primary">LOC106473222</name>
</gene>
<dbReference type="PRINTS" id="PR02050">
    <property type="entry name" value="B14GALTRFASE"/>
</dbReference>
<keyword evidence="5 11" id="KW-0808">Transferase</keyword>
<dbReference type="GeneID" id="106473222"/>
<protein>
    <recommendedName>
        <fullName evidence="11">Beta-1,4-N-acetylgalactosaminyltransferase</fullName>
        <ecNumber evidence="11">2.4.1.-</ecNumber>
    </recommendedName>
    <alternativeName>
        <fullName evidence="11">Beta-4-GalNAcT</fullName>
    </alternativeName>
</protein>
<keyword evidence="7 11" id="KW-0735">Signal-anchor</keyword>
<evidence type="ECO:0000256" key="1">
    <source>
        <dbReference type="ARBA" id="ARBA00004606"/>
    </source>
</evidence>
<dbReference type="InterPro" id="IPR003859">
    <property type="entry name" value="Galactosyl_T"/>
</dbReference>
<evidence type="ECO:0000256" key="10">
    <source>
        <dbReference type="ARBA" id="ARBA00023180"/>
    </source>
</evidence>
<keyword evidence="11" id="KW-0479">Metal-binding</keyword>
<evidence type="ECO:0000256" key="2">
    <source>
        <dbReference type="ARBA" id="ARBA00004922"/>
    </source>
</evidence>
<evidence type="ECO:0000256" key="8">
    <source>
        <dbReference type="ARBA" id="ARBA00022989"/>
    </source>
</evidence>
<keyword evidence="14" id="KW-1185">Reference proteome</keyword>
<comment type="similarity">
    <text evidence="3 11">Belongs to the glycosyltransferase 7 family.</text>
</comment>
<evidence type="ECO:0000256" key="6">
    <source>
        <dbReference type="ARBA" id="ARBA00022692"/>
    </source>
</evidence>
<dbReference type="Gene3D" id="3.90.550.10">
    <property type="entry name" value="Spore Coat Polysaccharide Biosynthesis Protein SpsA, Chain A"/>
    <property type="match status" value="1"/>
</dbReference>
<evidence type="ECO:0000256" key="4">
    <source>
        <dbReference type="ARBA" id="ARBA00022676"/>
    </source>
</evidence>
<dbReference type="RefSeq" id="XP_013789362.1">
    <property type="nucleotide sequence ID" value="XM_013933908.2"/>
</dbReference>
<dbReference type="InterPro" id="IPR027791">
    <property type="entry name" value="Galactosyl_T_C"/>
</dbReference>
<evidence type="ECO:0000256" key="3">
    <source>
        <dbReference type="ARBA" id="ARBA00005735"/>
    </source>
</evidence>